<reference evidence="10" key="1">
    <citation type="submission" date="2021-10" db="EMBL/GenBank/DDBJ databases">
        <title>Tropical sea cucumber genome reveals ecological adaptation and Cuvierian tubules defense mechanism.</title>
        <authorList>
            <person name="Chen T."/>
        </authorList>
    </citation>
    <scope>NUCLEOTIDE SEQUENCE</scope>
    <source>
        <strain evidence="10">Nanhai2018</strain>
        <tissue evidence="10">Muscle</tissue>
    </source>
</reference>
<dbReference type="EC" id="3.2.1.21" evidence="3"/>
<proteinExistence type="inferred from homology"/>
<protein>
    <recommendedName>
        <fullName evidence="3">beta-glucosidase</fullName>
        <ecNumber evidence="3">3.2.1.21</ecNumber>
    </recommendedName>
</protein>
<dbReference type="Gene3D" id="3.20.20.80">
    <property type="entry name" value="Glycosidases"/>
    <property type="match status" value="2"/>
</dbReference>
<evidence type="ECO:0000256" key="3">
    <source>
        <dbReference type="ARBA" id="ARBA00012744"/>
    </source>
</evidence>
<evidence type="ECO:0000256" key="9">
    <source>
        <dbReference type="SAM" id="SignalP"/>
    </source>
</evidence>
<evidence type="ECO:0000256" key="7">
    <source>
        <dbReference type="PROSITE-ProRule" id="PRU10055"/>
    </source>
</evidence>
<evidence type="ECO:0000256" key="4">
    <source>
        <dbReference type="ARBA" id="ARBA00022801"/>
    </source>
</evidence>
<dbReference type="InterPro" id="IPR033132">
    <property type="entry name" value="GH_1_N_CS"/>
</dbReference>
<feature type="active site" description="Nucleophile" evidence="7">
    <location>
        <position position="424"/>
    </location>
</feature>
<keyword evidence="9" id="KW-0732">Signal</keyword>
<dbReference type="PANTHER" id="PTHR10353:SF36">
    <property type="entry name" value="LP05116P"/>
    <property type="match status" value="1"/>
</dbReference>
<dbReference type="InterPro" id="IPR001360">
    <property type="entry name" value="Glyco_hydro_1"/>
</dbReference>
<evidence type="ECO:0000313" key="11">
    <source>
        <dbReference type="Proteomes" id="UP001152320"/>
    </source>
</evidence>
<accession>A0A9Q1CJD7</accession>
<dbReference type="GO" id="GO:0004553">
    <property type="term" value="F:hydrolase activity, hydrolyzing O-glycosyl compounds"/>
    <property type="evidence" value="ECO:0007669"/>
    <property type="project" value="InterPro"/>
</dbReference>
<dbReference type="AlphaFoldDB" id="A0A9Q1CJD7"/>
<dbReference type="InterPro" id="IPR018120">
    <property type="entry name" value="Glyco_hydro_1_AS"/>
</dbReference>
<feature type="signal peptide" evidence="9">
    <location>
        <begin position="1"/>
        <end position="25"/>
    </location>
</feature>
<dbReference type="PRINTS" id="PR00131">
    <property type="entry name" value="GLHYDRLASE1"/>
</dbReference>
<feature type="active site" description="Nucleophile" evidence="7">
    <location>
        <position position="936"/>
    </location>
</feature>
<sequence>MASITSPIITRFLLVLVTALTSTTAQDDPYFVYPEVFNDPERDAFYYGKFPDDFKWSTATSSYQIEGAWNVGGKGESIWDKFAHEGTHVANGDTGDVACDSYHKYETDVSLIKEMGVSNYRFSLSWPRLLPNGLPESASEDGLRYYNALIDELLANDINPQVTLYHWDLPQALEDNGGFLSDSFPQWFNDYADYCFKSFGDRVKFWITFNEPWIIAILGYGDGVFAPGGRGIGDHVYIASHNLIKGHAMAYRTYDASYRQEQMGQVGITLNSDFIEPYNRSNPEDVEAASRSLRFGIGWYANPIFKNGDYPDVMREKIDRKSDAQGLNQSRLPEFTEDEKRMISGTSDFFGLNHYTTQYCAEPGTEDLSNPPSYYKDGDLAQWKDGNWPQTGSSWLQVVPWGIRRLVVWIRDEYGQDVPIYVTENGVSTKDISDLDDQIRIDYYRSYINEVLKAIRIDRVDVKGYTAWSLMDNFEWAAGYTERFGLHYVDFTDPDRPRTQKNSAKEYAKIVADNGFNDAAALKFLLVLVTALTSTTAQDDPYFVYPEVFNDPERDAFYYGKFPDDFKWSTATSSYQIEGAWNINDKGESIWDTFTHEGSHVANNDTGDVACDSYHKYETDVSLIKEMGVSNYRFSLSWPRLLPNGLPESASEDGLRYYNALIDELLANDINPQVTLYHWDLPQALEDNGGFLSDSFPQWFNDYADYCFESFGDRVKFWITFNEPWIIAVLGYGDGVFAPGGKGIGDDVYIASHNLIKGHAMAYRTYDTSYRQEQMGEIGITLNSDFVEPYDRSKQEDVEAASRSLRFGLGWYANPIFINGDYPDVMREKIDRKSDAQGLNQSRLPEFTEDEKQMILGTSDFFGLNHYTTQYCAEPGTEDLSNPPSYYKDGDVVQWKDENWPKSGSSWLQVVPWGIRRLLVWIRDEYGQNVPIYVTENGISTRDVSDLDDQDRINYYKSYINEVLKAIRIDEVDVRGYTAWSLLDNFEWASGYTERFGLHYVDFTDPDRPRTQKNSSMEYAKIVADNGFNDAAALTYRSIGGKLALHAPAIEEEDMVTNHTEERVKARGTIAPIIKKGSK</sequence>
<keyword evidence="4 8" id="KW-0378">Hydrolase</keyword>
<keyword evidence="11" id="KW-1185">Reference proteome</keyword>
<dbReference type="PROSITE" id="PS00653">
    <property type="entry name" value="GLYCOSYL_HYDROL_F1_2"/>
    <property type="match status" value="2"/>
</dbReference>
<evidence type="ECO:0000256" key="5">
    <source>
        <dbReference type="ARBA" id="ARBA00023180"/>
    </source>
</evidence>
<dbReference type="InterPro" id="IPR017853">
    <property type="entry name" value="GH"/>
</dbReference>
<dbReference type="FunFam" id="3.20.20.80:FF:000013">
    <property type="entry name" value="lactase-phlorizin hydrolase"/>
    <property type="match status" value="2"/>
</dbReference>
<keyword evidence="6 8" id="KW-0326">Glycosidase</keyword>
<name>A0A9Q1CJD7_HOLLE</name>
<dbReference type="PANTHER" id="PTHR10353">
    <property type="entry name" value="GLYCOSYL HYDROLASE"/>
    <property type="match status" value="1"/>
</dbReference>
<evidence type="ECO:0000313" key="10">
    <source>
        <dbReference type="EMBL" id="KAJ8046000.1"/>
    </source>
</evidence>
<dbReference type="GO" id="GO:0005975">
    <property type="term" value="P:carbohydrate metabolic process"/>
    <property type="evidence" value="ECO:0007669"/>
    <property type="project" value="InterPro"/>
</dbReference>
<gene>
    <name evidence="10" type="ORF">HOLleu_09146</name>
</gene>
<dbReference type="EMBL" id="JAIZAY010000003">
    <property type="protein sequence ID" value="KAJ8046000.1"/>
    <property type="molecule type" value="Genomic_DNA"/>
</dbReference>
<comment type="caution">
    <text evidence="10">The sequence shown here is derived from an EMBL/GenBank/DDBJ whole genome shotgun (WGS) entry which is preliminary data.</text>
</comment>
<evidence type="ECO:0000256" key="8">
    <source>
        <dbReference type="RuleBase" id="RU004468"/>
    </source>
</evidence>
<dbReference type="Proteomes" id="UP001152320">
    <property type="component" value="Chromosome 3"/>
</dbReference>
<comment type="subunit">
    <text evidence="2">Homodimer.</text>
</comment>
<dbReference type="Pfam" id="PF00232">
    <property type="entry name" value="Glyco_hydro_1"/>
    <property type="match status" value="2"/>
</dbReference>
<dbReference type="OrthoDB" id="65569at2759"/>
<evidence type="ECO:0000256" key="2">
    <source>
        <dbReference type="ARBA" id="ARBA00011738"/>
    </source>
</evidence>
<evidence type="ECO:0000256" key="6">
    <source>
        <dbReference type="ARBA" id="ARBA00023295"/>
    </source>
</evidence>
<keyword evidence="5" id="KW-0325">Glycoprotein</keyword>
<dbReference type="PROSITE" id="PS00572">
    <property type="entry name" value="GLYCOSYL_HYDROL_F1_1"/>
    <property type="match status" value="2"/>
</dbReference>
<comment type="similarity">
    <text evidence="1">Belongs to the glycosyl hydrolase 1 family.</text>
</comment>
<organism evidence="10 11">
    <name type="scientific">Holothuria leucospilota</name>
    <name type="common">Black long sea cucumber</name>
    <name type="synonym">Mertensiothuria leucospilota</name>
    <dbReference type="NCBI Taxonomy" id="206669"/>
    <lineage>
        <taxon>Eukaryota</taxon>
        <taxon>Metazoa</taxon>
        <taxon>Echinodermata</taxon>
        <taxon>Eleutherozoa</taxon>
        <taxon>Echinozoa</taxon>
        <taxon>Holothuroidea</taxon>
        <taxon>Aspidochirotacea</taxon>
        <taxon>Aspidochirotida</taxon>
        <taxon>Holothuriidae</taxon>
        <taxon>Holothuria</taxon>
    </lineage>
</organism>
<feature type="chain" id="PRO_5040390022" description="beta-glucosidase" evidence="9">
    <location>
        <begin position="26"/>
        <end position="1079"/>
    </location>
</feature>
<evidence type="ECO:0000256" key="1">
    <source>
        <dbReference type="ARBA" id="ARBA00010838"/>
    </source>
</evidence>
<dbReference type="SUPFAM" id="SSF51445">
    <property type="entry name" value="(Trans)glycosidases"/>
    <property type="match status" value="2"/>
</dbReference>